<evidence type="ECO:0000313" key="3">
    <source>
        <dbReference type="Proteomes" id="UP001221546"/>
    </source>
</evidence>
<evidence type="ECO:0000256" key="1">
    <source>
        <dbReference type="SAM" id="Phobius"/>
    </source>
</evidence>
<feature type="transmembrane region" description="Helical" evidence="1">
    <location>
        <begin position="25"/>
        <end position="45"/>
    </location>
</feature>
<dbReference type="EMBL" id="CP121646">
    <property type="protein sequence ID" value="WFU66868.1"/>
    <property type="molecule type" value="Genomic_DNA"/>
</dbReference>
<evidence type="ECO:0000313" key="2">
    <source>
        <dbReference type="EMBL" id="WFU66868.1"/>
    </source>
</evidence>
<sequence>MTDASMNSSQDVNQTIERILDKIEWVIRSKTAAVMGLYFLALLILGADAYKAFVIALVAGVLLSKAIAANIILRGGMLLFVLAALNWTGGAPIVKWVGALVAMVDRALT</sequence>
<keyword evidence="1" id="KW-0472">Membrane</keyword>
<organism evidence="2 3">
    <name type="scientific">Bradyrhizobium brasilense</name>
    <dbReference type="NCBI Taxonomy" id="1419277"/>
    <lineage>
        <taxon>Bacteria</taxon>
        <taxon>Pseudomonadati</taxon>
        <taxon>Pseudomonadota</taxon>
        <taxon>Alphaproteobacteria</taxon>
        <taxon>Hyphomicrobiales</taxon>
        <taxon>Nitrobacteraceae</taxon>
        <taxon>Bradyrhizobium</taxon>
    </lineage>
</organism>
<reference evidence="2 3" key="1">
    <citation type="submission" date="2023-04" db="EMBL/GenBank/DDBJ databases">
        <title>Australian commercial rhizobial inoculants.</title>
        <authorList>
            <person name="Kohlmeier M.G."/>
            <person name="O'Hara G.W."/>
            <person name="Colombi E."/>
            <person name="Ramsay J.P."/>
            <person name="Terpolilli J."/>
        </authorList>
    </citation>
    <scope>NUCLEOTIDE SEQUENCE [LARGE SCALE GENOMIC DNA]</scope>
    <source>
        <strain evidence="2 3">CB627</strain>
    </source>
</reference>
<accession>A0ABY8JS79</accession>
<dbReference type="Proteomes" id="UP001221546">
    <property type="component" value="Chromosome"/>
</dbReference>
<dbReference type="RefSeq" id="WP_141343269.1">
    <property type="nucleotide sequence ID" value="NZ_CP121646.1"/>
</dbReference>
<keyword evidence="1" id="KW-1133">Transmembrane helix</keyword>
<feature type="transmembrane region" description="Helical" evidence="1">
    <location>
        <begin position="79"/>
        <end position="104"/>
    </location>
</feature>
<proteinExistence type="predicted"/>
<keyword evidence="3" id="KW-1185">Reference proteome</keyword>
<protein>
    <submittedName>
        <fullName evidence="2">Uncharacterized protein</fullName>
    </submittedName>
</protein>
<gene>
    <name evidence="2" type="ORF">QA636_15835</name>
</gene>
<name>A0ABY8JS79_9BRAD</name>
<keyword evidence="1" id="KW-0812">Transmembrane</keyword>
<feature type="transmembrane region" description="Helical" evidence="1">
    <location>
        <begin position="52"/>
        <end position="73"/>
    </location>
</feature>